<proteinExistence type="predicted"/>
<accession>A0A2P2MMG5</accession>
<dbReference type="AlphaFoldDB" id="A0A2P2MMG5"/>
<reference evidence="2" key="1">
    <citation type="submission" date="2018-02" db="EMBL/GenBank/DDBJ databases">
        <title>Rhizophora mucronata_Transcriptome.</title>
        <authorList>
            <person name="Meera S.P."/>
            <person name="Sreeshan A."/>
            <person name="Augustine A."/>
        </authorList>
    </citation>
    <scope>NUCLEOTIDE SEQUENCE</scope>
    <source>
        <tissue evidence="2">Leaf</tissue>
    </source>
</reference>
<keyword evidence="1" id="KW-0472">Membrane</keyword>
<sequence length="54" mass="6198">MSFQYAGLFSLNLCLCQVIYSFYILPPKTRASCVFYNRNCFDVLSFGGLTKFPL</sequence>
<name>A0A2P2MMG5_RHIMU</name>
<keyword evidence="1" id="KW-1133">Transmembrane helix</keyword>
<keyword evidence="1" id="KW-0812">Transmembrane</keyword>
<feature type="transmembrane region" description="Helical" evidence="1">
    <location>
        <begin position="6"/>
        <end position="25"/>
    </location>
</feature>
<evidence type="ECO:0000313" key="2">
    <source>
        <dbReference type="EMBL" id="MBX31382.1"/>
    </source>
</evidence>
<protein>
    <submittedName>
        <fullName evidence="2">Uncharacterized protein</fullName>
    </submittedName>
</protein>
<dbReference type="EMBL" id="GGEC01050898">
    <property type="protein sequence ID" value="MBX31382.1"/>
    <property type="molecule type" value="Transcribed_RNA"/>
</dbReference>
<organism evidence="2">
    <name type="scientific">Rhizophora mucronata</name>
    <name type="common">Asiatic mangrove</name>
    <dbReference type="NCBI Taxonomy" id="61149"/>
    <lineage>
        <taxon>Eukaryota</taxon>
        <taxon>Viridiplantae</taxon>
        <taxon>Streptophyta</taxon>
        <taxon>Embryophyta</taxon>
        <taxon>Tracheophyta</taxon>
        <taxon>Spermatophyta</taxon>
        <taxon>Magnoliopsida</taxon>
        <taxon>eudicotyledons</taxon>
        <taxon>Gunneridae</taxon>
        <taxon>Pentapetalae</taxon>
        <taxon>rosids</taxon>
        <taxon>fabids</taxon>
        <taxon>Malpighiales</taxon>
        <taxon>Rhizophoraceae</taxon>
        <taxon>Rhizophora</taxon>
    </lineage>
</organism>
<evidence type="ECO:0000256" key="1">
    <source>
        <dbReference type="SAM" id="Phobius"/>
    </source>
</evidence>